<comment type="caution">
    <text evidence="1">The sequence shown here is derived from an EMBL/GenBank/DDBJ whole genome shotgun (WGS) entry which is preliminary data.</text>
</comment>
<evidence type="ECO:0000313" key="1">
    <source>
        <dbReference type="EMBL" id="GFY23720.1"/>
    </source>
</evidence>
<organism evidence="1 2">
    <name type="scientific">Trichonephila clavipes</name>
    <name type="common">Golden silk orbweaver</name>
    <name type="synonym">Nephila clavipes</name>
    <dbReference type="NCBI Taxonomy" id="2585209"/>
    <lineage>
        <taxon>Eukaryota</taxon>
        <taxon>Metazoa</taxon>
        <taxon>Ecdysozoa</taxon>
        <taxon>Arthropoda</taxon>
        <taxon>Chelicerata</taxon>
        <taxon>Arachnida</taxon>
        <taxon>Araneae</taxon>
        <taxon>Araneomorphae</taxon>
        <taxon>Entelegynae</taxon>
        <taxon>Araneoidea</taxon>
        <taxon>Nephilidae</taxon>
        <taxon>Trichonephila</taxon>
    </lineage>
</organism>
<dbReference type="AlphaFoldDB" id="A0A8X6VWG3"/>
<dbReference type="Proteomes" id="UP000887159">
    <property type="component" value="Unassembled WGS sequence"/>
</dbReference>
<sequence>MPNEISERSHRILKGVVKQNQKSSSVEIIQELQSSSGGSDNRRTFRRELKTCGFHIVVQTLTNRTSLNKMRIVDCNVEKLPGLWACKEMFFWWDELRFTI</sequence>
<accession>A0A8X6VWG3</accession>
<dbReference type="EMBL" id="BMAU01021366">
    <property type="protein sequence ID" value="GFY23720.1"/>
    <property type="molecule type" value="Genomic_DNA"/>
</dbReference>
<gene>
    <name evidence="1" type="ORF">TNCV_1630021</name>
</gene>
<reference evidence="1" key="1">
    <citation type="submission" date="2020-08" db="EMBL/GenBank/DDBJ databases">
        <title>Multicomponent nature underlies the extraordinary mechanical properties of spider dragline silk.</title>
        <authorList>
            <person name="Kono N."/>
            <person name="Nakamura H."/>
            <person name="Mori M."/>
            <person name="Yoshida Y."/>
            <person name="Ohtoshi R."/>
            <person name="Malay A.D."/>
            <person name="Moran D.A.P."/>
            <person name="Tomita M."/>
            <person name="Numata K."/>
            <person name="Arakawa K."/>
        </authorList>
    </citation>
    <scope>NUCLEOTIDE SEQUENCE</scope>
</reference>
<name>A0A8X6VWG3_TRICX</name>
<keyword evidence="2" id="KW-1185">Reference proteome</keyword>
<evidence type="ECO:0000313" key="2">
    <source>
        <dbReference type="Proteomes" id="UP000887159"/>
    </source>
</evidence>
<protein>
    <submittedName>
        <fullName evidence="1">Uncharacterized protein</fullName>
    </submittedName>
</protein>
<proteinExistence type="predicted"/>